<comment type="caution">
    <text evidence="10">The sequence shown here is derived from an EMBL/GenBank/DDBJ whole genome shotgun (WGS) entry which is preliminary data.</text>
</comment>
<dbReference type="STRING" id="100225.SAMN05421595_0432"/>
<feature type="domain" description="ABC3 transporter permease C-terminal" evidence="8">
    <location>
        <begin position="275"/>
        <end position="396"/>
    </location>
</feature>
<comment type="similarity">
    <text evidence="6">Belongs to the ABC-4 integral membrane protein family.</text>
</comment>
<dbReference type="PANTHER" id="PTHR30572:SF4">
    <property type="entry name" value="ABC TRANSPORTER PERMEASE YTRF"/>
    <property type="match status" value="1"/>
</dbReference>
<dbReference type="EMBL" id="BAGZ01000008">
    <property type="protein sequence ID" value="GAB77921.1"/>
    <property type="molecule type" value="Genomic_DNA"/>
</dbReference>
<dbReference type="eggNOG" id="COG3127">
    <property type="taxonomic scope" value="Bacteria"/>
</dbReference>
<evidence type="ECO:0000313" key="10">
    <source>
        <dbReference type="EMBL" id="GAB77921.1"/>
    </source>
</evidence>
<evidence type="ECO:0000256" key="2">
    <source>
        <dbReference type="ARBA" id="ARBA00022475"/>
    </source>
</evidence>
<gene>
    <name evidence="10" type="ORF">AUCHE_08_01640</name>
</gene>
<dbReference type="OrthoDB" id="9780560at2"/>
<proteinExistence type="inferred from homology"/>
<evidence type="ECO:0000256" key="7">
    <source>
        <dbReference type="SAM" id="Phobius"/>
    </source>
</evidence>
<feature type="transmembrane region" description="Helical" evidence="7">
    <location>
        <begin position="814"/>
        <end position="836"/>
    </location>
</feature>
<dbReference type="GO" id="GO:0022857">
    <property type="term" value="F:transmembrane transporter activity"/>
    <property type="evidence" value="ECO:0007669"/>
    <property type="project" value="TreeGrafter"/>
</dbReference>
<evidence type="ECO:0000256" key="4">
    <source>
        <dbReference type="ARBA" id="ARBA00022989"/>
    </source>
</evidence>
<protein>
    <recommendedName>
        <fullName evidence="12">ABC transporter permease protein</fullName>
    </recommendedName>
</protein>
<keyword evidence="11" id="KW-1185">Reference proteome</keyword>
<evidence type="ECO:0000256" key="6">
    <source>
        <dbReference type="ARBA" id="ARBA00038076"/>
    </source>
</evidence>
<dbReference type="Pfam" id="PF12704">
    <property type="entry name" value="MacB_PCD"/>
    <property type="match status" value="2"/>
</dbReference>
<feature type="transmembrane region" description="Helical" evidence="7">
    <location>
        <begin position="318"/>
        <end position="346"/>
    </location>
</feature>
<dbReference type="GO" id="GO:0005886">
    <property type="term" value="C:plasma membrane"/>
    <property type="evidence" value="ECO:0007669"/>
    <property type="project" value="UniProtKB-SubCell"/>
</dbReference>
<feature type="domain" description="ABC3 transporter permease C-terminal" evidence="8">
    <location>
        <begin position="728"/>
        <end position="842"/>
    </location>
</feature>
<feature type="transmembrane region" description="Helical" evidence="7">
    <location>
        <begin position="411"/>
        <end position="434"/>
    </location>
</feature>
<organism evidence="10 11">
    <name type="scientific">Austwickia chelonae NBRC 105200</name>
    <dbReference type="NCBI Taxonomy" id="1184607"/>
    <lineage>
        <taxon>Bacteria</taxon>
        <taxon>Bacillati</taxon>
        <taxon>Actinomycetota</taxon>
        <taxon>Actinomycetes</taxon>
        <taxon>Micrococcales</taxon>
        <taxon>Dermatophilaceae</taxon>
        <taxon>Austwickia</taxon>
    </lineage>
</organism>
<dbReference type="InterPro" id="IPR025857">
    <property type="entry name" value="MacB_PCD"/>
</dbReference>
<feature type="transmembrane region" description="Helical" evidence="7">
    <location>
        <begin position="366"/>
        <end position="390"/>
    </location>
</feature>
<evidence type="ECO:0000256" key="5">
    <source>
        <dbReference type="ARBA" id="ARBA00023136"/>
    </source>
</evidence>
<evidence type="ECO:0000256" key="1">
    <source>
        <dbReference type="ARBA" id="ARBA00004651"/>
    </source>
</evidence>
<dbReference type="AlphaFoldDB" id="K6UM96"/>
<keyword evidence="2" id="KW-1003">Cell membrane</keyword>
<dbReference type="Pfam" id="PF02687">
    <property type="entry name" value="FtsX"/>
    <property type="match status" value="2"/>
</dbReference>
<dbReference type="Proteomes" id="UP000008495">
    <property type="component" value="Unassembled WGS sequence"/>
</dbReference>
<dbReference type="InterPro" id="IPR050250">
    <property type="entry name" value="Macrolide_Exporter_MacB"/>
</dbReference>
<feature type="domain" description="MacB-like periplasmic core" evidence="9">
    <location>
        <begin position="17"/>
        <end position="239"/>
    </location>
</feature>
<keyword evidence="3 7" id="KW-0812">Transmembrane</keyword>
<evidence type="ECO:0008006" key="12">
    <source>
        <dbReference type="Google" id="ProtNLM"/>
    </source>
</evidence>
<evidence type="ECO:0000259" key="8">
    <source>
        <dbReference type="Pfam" id="PF02687"/>
    </source>
</evidence>
<dbReference type="PANTHER" id="PTHR30572">
    <property type="entry name" value="MEMBRANE COMPONENT OF TRANSPORTER-RELATED"/>
    <property type="match status" value="1"/>
</dbReference>
<evidence type="ECO:0000259" key="9">
    <source>
        <dbReference type="Pfam" id="PF12704"/>
    </source>
</evidence>
<accession>K6UM96</accession>
<feature type="transmembrane region" description="Helical" evidence="7">
    <location>
        <begin position="498"/>
        <end position="521"/>
    </location>
</feature>
<evidence type="ECO:0000313" key="11">
    <source>
        <dbReference type="Proteomes" id="UP000008495"/>
    </source>
</evidence>
<feature type="transmembrane region" description="Helical" evidence="7">
    <location>
        <begin position="770"/>
        <end position="794"/>
    </location>
</feature>
<keyword evidence="4 7" id="KW-1133">Transmembrane helix</keyword>
<reference evidence="10 11" key="1">
    <citation type="submission" date="2012-08" db="EMBL/GenBank/DDBJ databases">
        <title>Whole genome shotgun sequence of Austwickia chelonae NBRC 105200.</title>
        <authorList>
            <person name="Yoshida I."/>
            <person name="Hosoyama A."/>
            <person name="Tsuchikane K."/>
            <person name="Katsumata H."/>
            <person name="Ando Y."/>
            <person name="Ohji S."/>
            <person name="Hamada M."/>
            <person name="Tamura T."/>
            <person name="Yamazoe A."/>
            <person name="Yamazaki S."/>
            <person name="Fujita N."/>
        </authorList>
    </citation>
    <scope>NUCLEOTIDE SEQUENCE [LARGE SCALE GENOMIC DNA]</scope>
    <source>
        <strain evidence="10 11">NBRC 105200</strain>
    </source>
</reference>
<feature type="transmembrane region" description="Helical" evidence="7">
    <location>
        <begin position="723"/>
        <end position="749"/>
    </location>
</feature>
<evidence type="ECO:0000256" key="3">
    <source>
        <dbReference type="ARBA" id="ARBA00022692"/>
    </source>
</evidence>
<feature type="transmembrane region" description="Helical" evidence="7">
    <location>
        <begin position="446"/>
        <end position="471"/>
    </location>
</feature>
<sequence>MLRASWKSLWARKLSLMLSTVAIVLGTAFVAGSYIFTDMLDSAFKGVISGAVADVNVQPKGMDDTAAMGGINRSLTAADVEKVRRVEGVQSAYGNITDPMSTYVLDKKGKPMTMGAPSMGFNFVDAPAMGGQPGLIVKSGRAPKGEGEVMIDPQSLQKGGYALGDKVKIITSGKLGTIEPTVVGTGIYGAKGSTGGATYAIFDTPFAQKIYLDGADAYHGVWVTTTPGTDAKQVADRMSGIMPDGFEAKSGKEVSDKMNELMAQQMGFMKNFLLIFASIALLVGSFLIFNTFSILVAQRGREMALMRAMGASRAQITLSVFFEAVVMGVIGSLGGLLLGFALAFGISQLFGTVGLDLAGAGMHLTVPTLIATFSVGILVTLVAAMAPAVRAGRVPPVAAMSGDMMTGKTGLGWRAVGGGIVLAVGVTLFLVGLFKGSLDNRVQILGGGALLTFFGVAALSPILGAPAIWLIGRLNKAVYGAVGRLAEVNSARNPRRTAVTASALMIGLALVTSLGTLGASMKASTHDAVVKALRGDFVTRSVTQMPFTGAVGDGMERVSGVSAVHRVAHAPGKWEGERSYFGAIDPSSFDKIIKQTMVQGNLSDFRGQAVLLHEDEAKTLGAKVGNRVTVNLNGRDIPVTLAGLFVTEKNTGIGNRLLTRDTMKAAGLPLQDSLLTVDVADGADKAKVRADLEKVVADIPMVTLSDQGEYAKAQTASIDQLLYLLYALLGLAIVIAVFGIVNTLGLSIIERTREIGLLRAVGVNKGQIRTMITLESITIALLGSMLGIGLGLAFGFGIQRALASQGLGQLVLPWAQIGISLVVALVVGILAGLWPAMRANKLDVLKAIASD</sequence>
<name>K6UM96_9MICO</name>
<dbReference type="InterPro" id="IPR003838">
    <property type="entry name" value="ABC3_permease_C"/>
</dbReference>
<feature type="transmembrane region" description="Helical" evidence="7">
    <location>
        <begin position="272"/>
        <end position="297"/>
    </location>
</feature>
<keyword evidence="5 7" id="KW-0472">Membrane</keyword>
<dbReference type="RefSeq" id="WP_006502673.1">
    <property type="nucleotide sequence ID" value="NZ_BAGZ01000008.1"/>
</dbReference>
<comment type="subcellular location">
    <subcellularLocation>
        <location evidence="1">Cell membrane</location>
        <topology evidence="1">Multi-pass membrane protein</topology>
    </subcellularLocation>
</comment>
<feature type="domain" description="MacB-like periplasmic core" evidence="9">
    <location>
        <begin position="497"/>
        <end position="694"/>
    </location>
</feature>